<dbReference type="EMBL" id="BGZK01001720">
    <property type="protein sequence ID" value="GBP85169.1"/>
    <property type="molecule type" value="Genomic_DNA"/>
</dbReference>
<organism evidence="2 3">
    <name type="scientific">Eumeta variegata</name>
    <name type="common">Bagworm moth</name>
    <name type="synonym">Eumeta japonica</name>
    <dbReference type="NCBI Taxonomy" id="151549"/>
    <lineage>
        <taxon>Eukaryota</taxon>
        <taxon>Metazoa</taxon>
        <taxon>Ecdysozoa</taxon>
        <taxon>Arthropoda</taxon>
        <taxon>Hexapoda</taxon>
        <taxon>Insecta</taxon>
        <taxon>Pterygota</taxon>
        <taxon>Neoptera</taxon>
        <taxon>Endopterygota</taxon>
        <taxon>Lepidoptera</taxon>
        <taxon>Glossata</taxon>
        <taxon>Ditrysia</taxon>
        <taxon>Tineoidea</taxon>
        <taxon>Psychidae</taxon>
        <taxon>Oiketicinae</taxon>
        <taxon>Eumeta</taxon>
    </lineage>
</organism>
<feature type="transmembrane region" description="Helical" evidence="1">
    <location>
        <begin position="101"/>
        <end position="125"/>
    </location>
</feature>
<gene>
    <name evidence="2" type="ORF">EVAR_61014_1</name>
</gene>
<keyword evidence="1" id="KW-0472">Membrane</keyword>
<reference evidence="2 3" key="1">
    <citation type="journal article" date="2019" name="Commun. Biol.">
        <title>The bagworm genome reveals a unique fibroin gene that provides high tensile strength.</title>
        <authorList>
            <person name="Kono N."/>
            <person name="Nakamura H."/>
            <person name="Ohtoshi R."/>
            <person name="Tomita M."/>
            <person name="Numata K."/>
            <person name="Arakawa K."/>
        </authorList>
    </citation>
    <scope>NUCLEOTIDE SEQUENCE [LARGE SCALE GENOMIC DNA]</scope>
</reference>
<sequence length="176" mass="19129">MIRVPCPVIASLQNVASSLAVGWWRKETRRAVPFADSSAASEGSFLQHALMGRRSWAERVSSDVSLVFFAQGGKVEIVNRGLALLVGRFLFIVWDGVLNAFVLNVAIDGCVAILLAAVALHWPFFLVEGLYGDAGEATYFRVFLMTLMLSALLKTASTSPTEVPTSRCSLCTEWTA</sequence>
<evidence type="ECO:0000313" key="2">
    <source>
        <dbReference type="EMBL" id="GBP85169.1"/>
    </source>
</evidence>
<evidence type="ECO:0000313" key="3">
    <source>
        <dbReference type="Proteomes" id="UP000299102"/>
    </source>
</evidence>
<dbReference type="Proteomes" id="UP000299102">
    <property type="component" value="Unassembled WGS sequence"/>
</dbReference>
<dbReference type="AlphaFoldDB" id="A0A4C1ZDY7"/>
<accession>A0A4C1ZDY7</accession>
<keyword evidence="1" id="KW-1133">Transmembrane helix</keyword>
<keyword evidence="1" id="KW-0812">Transmembrane</keyword>
<feature type="transmembrane region" description="Helical" evidence="1">
    <location>
        <begin position="137"/>
        <end position="153"/>
    </location>
</feature>
<protein>
    <submittedName>
        <fullName evidence="2">Uncharacterized protein</fullName>
    </submittedName>
</protein>
<comment type="caution">
    <text evidence="2">The sequence shown here is derived from an EMBL/GenBank/DDBJ whole genome shotgun (WGS) entry which is preliminary data.</text>
</comment>
<proteinExistence type="predicted"/>
<keyword evidence="3" id="KW-1185">Reference proteome</keyword>
<name>A0A4C1ZDY7_EUMVA</name>
<evidence type="ECO:0000256" key="1">
    <source>
        <dbReference type="SAM" id="Phobius"/>
    </source>
</evidence>